<feature type="transmembrane region" description="Helical" evidence="7">
    <location>
        <begin position="214"/>
        <end position="232"/>
    </location>
</feature>
<evidence type="ECO:0000313" key="10">
    <source>
        <dbReference type="Proteomes" id="UP001187682"/>
    </source>
</evidence>
<proteinExistence type="inferred from homology"/>
<keyword evidence="3 7" id="KW-1133">Transmembrane helix</keyword>
<evidence type="ECO:0000256" key="6">
    <source>
        <dbReference type="SAM" id="MobiDB-lite"/>
    </source>
</evidence>
<feature type="transmembrane region" description="Helical" evidence="7">
    <location>
        <begin position="23"/>
        <end position="42"/>
    </location>
</feature>
<evidence type="ECO:0000259" key="8">
    <source>
        <dbReference type="Pfam" id="PF20684"/>
    </source>
</evidence>
<dbReference type="PANTHER" id="PTHR33048:SF42">
    <property type="entry name" value="INTEGRAL MEMBRANE PROTEIN"/>
    <property type="match status" value="1"/>
</dbReference>
<evidence type="ECO:0000256" key="7">
    <source>
        <dbReference type="SAM" id="Phobius"/>
    </source>
</evidence>
<evidence type="ECO:0000256" key="4">
    <source>
        <dbReference type="ARBA" id="ARBA00023136"/>
    </source>
</evidence>
<dbReference type="EMBL" id="ONZQ02000022">
    <property type="protein sequence ID" value="SPO07579.1"/>
    <property type="molecule type" value="Genomic_DNA"/>
</dbReference>
<evidence type="ECO:0000256" key="5">
    <source>
        <dbReference type="ARBA" id="ARBA00038359"/>
    </source>
</evidence>
<name>A0AAE8N8K3_9PEZI</name>
<dbReference type="InterPro" id="IPR052337">
    <property type="entry name" value="SAT4-like"/>
</dbReference>
<evidence type="ECO:0000313" key="9">
    <source>
        <dbReference type="EMBL" id="SPO07579.1"/>
    </source>
</evidence>
<dbReference type="AlphaFoldDB" id="A0AAE8N8K3"/>
<feature type="domain" description="Rhodopsin" evidence="8">
    <location>
        <begin position="38"/>
        <end position="276"/>
    </location>
</feature>
<evidence type="ECO:0000256" key="1">
    <source>
        <dbReference type="ARBA" id="ARBA00004141"/>
    </source>
</evidence>
<dbReference type="InterPro" id="IPR049326">
    <property type="entry name" value="Rhodopsin_dom_fungi"/>
</dbReference>
<dbReference type="Proteomes" id="UP001187682">
    <property type="component" value="Unassembled WGS sequence"/>
</dbReference>
<feature type="transmembrane region" description="Helical" evidence="7">
    <location>
        <begin position="54"/>
        <end position="76"/>
    </location>
</feature>
<keyword evidence="2 7" id="KW-0812">Transmembrane</keyword>
<comment type="caution">
    <text evidence="9">The sequence shown here is derived from an EMBL/GenBank/DDBJ whole genome shotgun (WGS) entry which is preliminary data.</text>
</comment>
<dbReference type="Pfam" id="PF20684">
    <property type="entry name" value="Fung_rhodopsin"/>
    <property type="match status" value="1"/>
</dbReference>
<feature type="transmembrane region" description="Helical" evidence="7">
    <location>
        <begin position="180"/>
        <end position="202"/>
    </location>
</feature>
<organism evidence="9 10">
    <name type="scientific">Cephalotrichum gorgonifer</name>
    <dbReference type="NCBI Taxonomy" id="2041049"/>
    <lineage>
        <taxon>Eukaryota</taxon>
        <taxon>Fungi</taxon>
        <taxon>Dikarya</taxon>
        <taxon>Ascomycota</taxon>
        <taxon>Pezizomycotina</taxon>
        <taxon>Sordariomycetes</taxon>
        <taxon>Hypocreomycetidae</taxon>
        <taxon>Microascales</taxon>
        <taxon>Microascaceae</taxon>
        <taxon>Cephalotrichum</taxon>
    </lineage>
</organism>
<keyword evidence="4 7" id="KW-0472">Membrane</keyword>
<gene>
    <name evidence="9" type="ORF">DNG_10274</name>
</gene>
<comment type="subcellular location">
    <subcellularLocation>
        <location evidence="1">Membrane</location>
        <topology evidence="1">Multi-pass membrane protein</topology>
    </subcellularLocation>
</comment>
<feature type="transmembrane region" description="Helical" evidence="7">
    <location>
        <begin position="252"/>
        <end position="276"/>
    </location>
</feature>
<reference evidence="9" key="1">
    <citation type="submission" date="2018-03" db="EMBL/GenBank/DDBJ databases">
        <authorList>
            <person name="Guldener U."/>
        </authorList>
    </citation>
    <scope>NUCLEOTIDE SEQUENCE</scope>
</reference>
<dbReference type="GO" id="GO:0016020">
    <property type="term" value="C:membrane"/>
    <property type="evidence" value="ECO:0007669"/>
    <property type="project" value="UniProtKB-SubCell"/>
</dbReference>
<protein>
    <recommendedName>
        <fullName evidence="8">Rhodopsin domain-containing protein</fullName>
    </recommendedName>
</protein>
<sequence>MDQLTPEQFAALPHDNAGPRLKATSWTLVSLATAFAAIRVYCKLSARHGLWWDDYMIIASWVVLFGLAVVTDQLVRFGYGVHVWDLPPQGTGNSDVVLPLLLSRGVLSSVALAWTKTSFALSLLRVTSGWTKRAVWIIAVSTNIAMGSCAIVFMACSPVQAAWDLSVAGKCVPPDVKRGVLIFAGSYSAAMDLTLAMIPWKVIWNLQMRRKEKIGAGIAMSLGVFAGITGIVKTTLIPTLFSFDISYDPVDLFIWDMAEGAVTIVATCIPVLRVLLPVSLSKGGSYGVSHKRSGATRSSERKLPKSTNSDRSFTGSGIMKEVEFEIDEYEVDNKQKAGDGAEKKEVEGF</sequence>
<comment type="similarity">
    <text evidence="5">Belongs to the SAT4 family.</text>
</comment>
<evidence type="ECO:0000256" key="2">
    <source>
        <dbReference type="ARBA" id="ARBA00022692"/>
    </source>
</evidence>
<feature type="transmembrane region" description="Helical" evidence="7">
    <location>
        <begin position="135"/>
        <end position="160"/>
    </location>
</feature>
<feature type="compositionally biased region" description="Polar residues" evidence="6">
    <location>
        <begin position="305"/>
        <end position="315"/>
    </location>
</feature>
<keyword evidence="10" id="KW-1185">Reference proteome</keyword>
<evidence type="ECO:0000256" key="3">
    <source>
        <dbReference type="ARBA" id="ARBA00022989"/>
    </source>
</evidence>
<feature type="region of interest" description="Disordered" evidence="6">
    <location>
        <begin position="284"/>
        <end position="316"/>
    </location>
</feature>
<accession>A0AAE8N8K3</accession>
<dbReference type="PANTHER" id="PTHR33048">
    <property type="entry name" value="PTH11-LIKE INTEGRAL MEMBRANE PROTEIN (AFU_ORTHOLOGUE AFUA_5G11245)"/>
    <property type="match status" value="1"/>
</dbReference>